<accession>A0A9N9DES1</accession>
<proteinExistence type="predicted"/>
<keyword evidence="3" id="KW-1185">Reference proteome</keyword>
<dbReference type="Pfam" id="PF14214">
    <property type="entry name" value="Helitron_like_N"/>
    <property type="match status" value="1"/>
</dbReference>
<sequence>MDSSFNTSSVSSFSISINTNPASVLQIEERKASSSKRSPIFMGCCAEGKVILPSLQDPPPILYALLTSTNARARNFHQRIRSYNSALAFTSIGANIDDSVTSVGGVYMFRIHGKMYHNIGSLLLAQPGASPHFAQIYVYDTEHKLQNRMNVMPSLDASVLADLQQMLDQVNPYVTVFRQVRNKLTQKPATTLSMIIRADRTADLRRYNISAANEVAAILVGNEHETEPSHRDIVLSLCNGTLQRISELHRSYILLHYVLLFPRGEDDSMCDDNESSHIARHRFVTLMQFYAYRLHVRIKERSGLHLADCLFQQYIVNTYAVIEQNWLNFLKSNQKKICTELYQGLQDVFQTANVQQGGEIGQRIVLPSTFMGGP</sequence>
<organism evidence="2 3">
    <name type="scientific">Cetraspora pellucida</name>
    <dbReference type="NCBI Taxonomy" id="1433469"/>
    <lineage>
        <taxon>Eukaryota</taxon>
        <taxon>Fungi</taxon>
        <taxon>Fungi incertae sedis</taxon>
        <taxon>Mucoromycota</taxon>
        <taxon>Glomeromycotina</taxon>
        <taxon>Glomeromycetes</taxon>
        <taxon>Diversisporales</taxon>
        <taxon>Gigasporaceae</taxon>
        <taxon>Cetraspora</taxon>
    </lineage>
</organism>
<protein>
    <submittedName>
        <fullName evidence="2">13302_t:CDS:1</fullName>
    </submittedName>
</protein>
<comment type="caution">
    <text evidence="2">The sequence shown here is derived from an EMBL/GenBank/DDBJ whole genome shotgun (WGS) entry which is preliminary data.</text>
</comment>
<evidence type="ECO:0000259" key="1">
    <source>
        <dbReference type="Pfam" id="PF14214"/>
    </source>
</evidence>
<dbReference type="PANTHER" id="PTHR45786:SF74">
    <property type="entry name" value="ATP-DEPENDENT DNA HELICASE"/>
    <property type="match status" value="1"/>
</dbReference>
<dbReference type="Proteomes" id="UP000789759">
    <property type="component" value="Unassembled WGS sequence"/>
</dbReference>
<dbReference type="EMBL" id="CAJVQA010006256">
    <property type="protein sequence ID" value="CAG8637245.1"/>
    <property type="molecule type" value="Genomic_DNA"/>
</dbReference>
<evidence type="ECO:0000313" key="2">
    <source>
        <dbReference type="EMBL" id="CAG8637245.1"/>
    </source>
</evidence>
<dbReference type="OrthoDB" id="1748060at2759"/>
<dbReference type="PANTHER" id="PTHR45786">
    <property type="entry name" value="DNA BINDING PROTEIN-LIKE"/>
    <property type="match status" value="1"/>
</dbReference>
<dbReference type="InterPro" id="IPR025476">
    <property type="entry name" value="Helitron_helicase-like"/>
</dbReference>
<feature type="domain" description="Helitron helicase-like" evidence="1">
    <location>
        <begin position="289"/>
        <end position="374"/>
    </location>
</feature>
<gene>
    <name evidence="2" type="ORF">CPELLU_LOCUS8681</name>
</gene>
<dbReference type="AlphaFoldDB" id="A0A9N9DES1"/>
<name>A0A9N9DES1_9GLOM</name>
<evidence type="ECO:0000313" key="3">
    <source>
        <dbReference type="Proteomes" id="UP000789759"/>
    </source>
</evidence>
<reference evidence="2" key="1">
    <citation type="submission" date="2021-06" db="EMBL/GenBank/DDBJ databases">
        <authorList>
            <person name="Kallberg Y."/>
            <person name="Tangrot J."/>
            <person name="Rosling A."/>
        </authorList>
    </citation>
    <scope>NUCLEOTIDE SEQUENCE</scope>
    <source>
        <strain evidence="2">FL966</strain>
    </source>
</reference>